<dbReference type="PANTHER" id="PTHR33048:SF47">
    <property type="entry name" value="INTEGRAL MEMBRANE PROTEIN-RELATED"/>
    <property type="match status" value="1"/>
</dbReference>
<comment type="subcellular location">
    <subcellularLocation>
        <location evidence="1">Membrane</location>
        <topology evidence="1">Multi-pass membrane protein</topology>
    </subcellularLocation>
</comment>
<feature type="region of interest" description="Disordered" evidence="6">
    <location>
        <begin position="296"/>
        <end position="319"/>
    </location>
</feature>
<feature type="transmembrane region" description="Helical" evidence="7">
    <location>
        <begin position="73"/>
        <end position="94"/>
    </location>
</feature>
<feature type="domain" description="Rhodopsin" evidence="8">
    <location>
        <begin position="4"/>
        <end position="217"/>
    </location>
</feature>
<evidence type="ECO:0000256" key="6">
    <source>
        <dbReference type="SAM" id="MobiDB-lite"/>
    </source>
</evidence>
<dbReference type="PANTHER" id="PTHR33048">
    <property type="entry name" value="PTH11-LIKE INTEGRAL MEMBRANE PROTEIN (AFU_ORTHOLOGUE AFUA_5G11245)"/>
    <property type="match status" value="1"/>
</dbReference>
<feature type="compositionally biased region" description="Basic and acidic residues" evidence="6">
    <location>
        <begin position="296"/>
        <end position="309"/>
    </location>
</feature>
<keyword evidence="10" id="KW-1185">Reference proteome</keyword>
<evidence type="ECO:0000256" key="1">
    <source>
        <dbReference type="ARBA" id="ARBA00004141"/>
    </source>
</evidence>
<dbReference type="Proteomes" id="UP000578531">
    <property type="component" value="Unassembled WGS sequence"/>
</dbReference>
<sequence>MGLTITYSVFFTLYAAKGGARHVMYLSSAQLEETTLFNWVSQTFCIMAIATGKISVAILMGRLMAPNRWRKRILYFLSISAFIAACILIISIFAQCSPPKALWIPSAGKCPHPKKINDLDVALACWFVFVDFALAIFGITMIWNLQLNKRKKAGLSALLGLGFFAGICAAVKTSYLPTLTVHSDFTWITVDLLIWNALEINVIIFAACLPTLRPIFKTLFDNIQVRVSMTRKSHSKLSSPRHESSYELQTVPTKIVRPANSASRGAAYSWPNENSSRVNIVPTNRILEVTEMDTRFEDRGKDGKGKDEEYGWNESRAATSTRKRGVRFKSYCGFGSVSRIPLEAPTGH</sequence>
<protein>
    <recommendedName>
        <fullName evidence="8">Rhodopsin domain-containing protein</fullName>
    </recommendedName>
</protein>
<dbReference type="EMBL" id="JACCJC010000047">
    <property type="protein sequence ID" value="KAF6232529.1"/>
    <property type="molecule type" value="Genomic_DNA"/>
</dbReference>
<evidence type="ECO:0000256" key="5">
    <source>
        <dbReference type="ARBA" id="ARBA00038359"/>
    </source>
</evidence>
<accession>A0A8H6FPX1</accession>
<evidence type="ECO:0000259" key="8">
    <source>
        <dbReference type="Pfam" id="PF20684"/>
    </source>
</evidence>
<feature type="transmembrane region" description="Helical" evidence="7">
    <location>
        <begin position="192"/>
        <end position="212"/>
    </location>
</feature>
<feature type="transmembrane region" description="Helical" evidence="7">
    <location>
        <begin position="39"/>
        <end position="61"/>
    </location>
</feature>
<comment type="caution">
    <text evidence="9">The sequence shown here is derived from an EMBL/GenBank/DDBJ whole genome shotgun (WGS) entry which is preliminary data.</text>
</comment>
<reference evidence="9 10" key="1">
    <citation type="journal article" date="2020" name="Genomics">
        <title>Complete, high-quality genomes from long-read metagenomic sequencing of two wolf lichen thalli reveals enigmatic genome architecture.</title>
        <authorList>
            <person name="McKenzie S.K."/>
            <person name="Walston R.F."/>
            <person name="Allen J.L."/>
        </authorList>
    </citation>
    <scope>NUCLEOTIDE SEQUENCE [LARGE SCALE GENOMIC DNA]</scope>
    <source>
        <strain evidence="9">WasteWater2</strain>
    </source>
</reference>
<gene>
    <name evidence="9" type="ORF">HO173_009197</name>
</gene>
<feature type="transmembrane region" description="Helical" evidence="7">
    <location>
        <begin position="121"/>
        <end position="143"/>
    </location>
</feature>
<comment type="similarity">
    <text evidence="5">Belongs to the SAT4 family.</text>
</comment>
<dbReference type="InterPro" id="IPR052337">
    <property type="entry name" value="SAT4-like"/>
</dbReference>
<evidence type="ECO:0000256" key="7">
    <source>
        <dbReference type="SAM" id="Phobius"/>
    </source>
</evidence>
<evidence type="ECO:0000256" key="3">
    <source>
        <dbReference type="ARBA" id="ARBA00022989"/>
    </source>
</evidence>
<evidence type="ECO:0000256" key="4">
    <source>
        <dbReference type="ARBA" id="ARBA00023136"/>
    </source>
</evidence>
<dbReference type="InterPro" id="IPR049326">
    <property type="entry name" value="Rhodopsin_dom_fungi"/>
</dbReference>
<evidence type="ECO:0000313" key="10">
    <source>
        <dbReference type="Proteomes" id="UP000578531"/>
    </source>
</evidence>
<dbReference type="RefSeq" id="XP_037161955.1">
    <property type="nucleotide sequence ID" value="XM_037311088.1"/>
</dbReference>
<feature type="transmembrane region" description="Helical" evidence="7">
    <location>
        <begin position="155"/>
        <end position="172"/>
    </location>
</feature>
<keyword evidence="3 7" id="KW-1133">Transmembrane helix</keyword>
<dbReference type="GO" id="GO:0016020">
    <property type="term" value="C:membrane"/>
    <property type="evidence" value="ECO:0007669"/>
    <property type="project" value="UniProtKB-SubCell"/>
</dbReference>
<dbReference type="OrthoDB" id="3897607at2759"/>
<organism evidence="9 10">
    <name type="scientific">Letharia columbiana</name>
    <dbReference type="NCBI Taxonomy" id="112416"/>
    <lineage>
        <taxon>Eukaryota</taxon>
        <taxon>Fungi</taxon>
        <taxon>Dikarya</taxon>
        <taxon>Ascomycota</taxon>
        <taxon>Pezizomycotina</taxon>
        <taxon>Lecanoromycetes</taxon>
        <taxon>OSLEUM clade</taxon>
        <taxon>Lecanoromycetidae</taxon>
        <taxon>Lecanorales</taxon>
        <taxon>Lecanorineae</taxon>
        <taxon>Parmeliaceae</taxon>
        <taxon>Letharia</taxon>
    </lineage>
</organism>
<dbReference type="Pfam" id="PF20684">
    <property type="entry name" value="Fung_rhodopsin"/>
    <property type="match status" value="1"/>
</dbReference>
<dbReference type="GeneID" id="59290849"/>
<dbReference type="AlphaFoldDB" id="A0A8H6FPX1"/>
<keyword evidence="2 7" id="KW-0812">Transmembrane</keyword>
<keyword evidence="4 7" id="KW-0472">Membrane</keyword>
<evidence type="ECO:0000256" key="2">
    <source>
        <dbReference type="ARBA" id="ARBA00022692"/>
    </source>
</evidence>
<name>A0A8H6FPX1_9LECA</name>
<evidence type="ECO:0000313" key="9">
    <source>
        <dbReference type="EMBL" id="KAF6232529.1"/>
    </source>
</evidence>
<proteinExistence type="inferred from homology"/>